<proteinExistence type="predicted"/>
<accession>E9KSL7</accession>
<feature type="region of interest" description="Disordered" evidence="1">
    <location>
        <begin position="220"/>
        <end position="257"/>
    </location>
</feature>
<name>E9KSL7_9PSED</name>
<feature type="compositionally biased region" description="Basic and acidic residues" evidence="1">
    <location>
        <begin position="123"/>
        <end position="156"/>
    </location>
</feature>
<evidence type="ECO:0000256" key="1">
    <source>
        <dbReference type="SAM" id="MobiDB-lite"/>
    </source>
</evidence>
<protein>
    <submittedName>
        <fullName evidence="2">Integrase</fullName>
    </submittedName>
</protein>
<dbReference type="EMBL" id="HM047288">
    <property type="protein sequence ID" value="ADH01481.1"/>
    <property type="molecule type" value="Genomic_DNA"/>
</dbReference>
<organism evidence="2">
    <name type="scientific">Pseudomonas sp. 2663</name>
    <dbReference type="NCBI Taxonomy" id="764483"/>
    <lineage>
        <taxon>Bacteria</taxon>
        <taxon>Pseudomonadati</taxon>
        <taxon>Pseudomonadota</taxon>
        <taxon>Gammaproteobacteria</taxon>
        <taxon>Pseudomonadales</taxon>
        <taxon>Pseudomonadaceae</taxon>
        <taxon>Pseudomonas</taxon>
    </lineage>
</organism>
<evidence type="ECO:0000313" key="2">
    <source>
        <dbReference type="EMBL" id="ADH01481.1"/>
    </source>
</evidence>
<feature type="compositionally biased region" description="Low complexity" evidence="1">
    <location>
        <begin position="242"/>
        <end position="257"/>
    </location>
</feature>
<dbReference type="AlphaFoldDB" id="E9KSL7"/>
<reference evidence="2" key="1">
    <citation type="journal article" date="2011" name="J. Am. Chem. Soc.">
        <title>Cloning and elucidation of the FR901464 gene cluster revealing a complex acyltransferase-less polyketide synthase using glycerate as starter units.</title>
        <authorList>
            <person name="Zhang F."/>
            <person name="He H.Y."/>
            <person name="Tang M.C."/>
            <person name="Tang Y.M."/>
            <person name="Zhou Q."/>
            <person name="Tang G.L."/>
        </authorList>
    </citation>
    <scope>NUCLEOTIDE SEQUENCE</scope>
    <source>
        <strain evidence="2">2663</strain>
    </source>
</reference>
<feature type="region of interest" description="Disordered" evidence="1">
    <location>
        <begin position="123"/>
        <end position="206"/>
    </location>
</feature>
<feature type="compositionally biased region" description="Polar residues" evidence="1">
    <location>
        <begin position="232"/>
        <end position="241"/>
    </location>
</feature>
<sequence length="257" mass="27742">MTSRRRVANSRSAIGGLAPMARLPASRINLLTLHSQSAQAPQSLCSGKPQIGYPRRIACIDDDPHPLPRARHVAEIDVLPDRHVPGHAVIADAQHHPHLRHLIERHPRLPDLDNLGDGLDAIRDDRVAPRGRDDPGQYDAQREDQRSQRNRDDRAHDRHHRKCHHACSPFQLSGASEGLGSSPGATPARLIATSRPGTPGTRRSVARPRLPCSRRCRACAPTGSPCAHASSPIASHRSSPTARPGSPAAASCSSPDP</sequence>